<keyword evidence="2 6" id="KW-0812">Transmembrane</keyword>
<accession>A0ABS2SSL8</accession>
<evidence type="ECO:0000256" key="1">
    <source>
        <dbReference type="ARBA" id="ARBA00022475"/>
    </source>
</evidence>
<comment type="caution">
    <text evidence="8">The sequence shown here is derived from an EMBL/GenBank/DDBJ whole genome shotgun (WGS) entry which is preliminary data.</text>
</comment>
<dbReference type="InterPro" id="IPR010445">
    <property type="entry name" value="LapA_dom"/>
</dbReference>
<organism evidence="8 9">
    <name type="scientific">Shouchella xiaoxiensis</name>
    <dbReference type="NCBI Taxonomy" id="766895"/>
    <lineage>
        <taxon>Bacteria</taxon>
        <taxon>Bacillati</taxon>
        <taxon>Bacillota</taxon>
        <taxon>Bacilli</taxon>
        <taxon>Bacillales</taxon>
        <taxon>Bacillaceae</taxon>
        <taxon>Shouchella</taxon>
    </lineage>
</organism>
<proteinExistence type="predicted"/>
<evidence type="ECO:0000256" key="2">
    <source>
        <dbReference type="ARBA" id="ARBA00022692"/>
    </source>
</evidence>
<evidence type="ECO:0000259" key="7">
    <source>
        <dbReference type="Pfam" id="PF06305"/>
    </source>
</evidence>
<keyword evidence="4 6" id="KW-0472">Membrane</keyword>
<feature type="domain" description="Lipopolysaccharide assembly protein A" evidence="7">
    <location>
        <begin position="24"/>
        <end position="82"/>
    </location>
</feature>
<keyword evidence="9" id="KW-1185">Reference proteome</keyword>
<evidence type="ECO:0000256" key="4">
    <source>
        <dbReference type="ARBA" id="ARBA00023136"/>
    </source>
</evidence>
<dbReference type="PANTHER" id="PTHR41335:SF1">
    <property type="entry name" value="MEMBRANE PROTEIN"/>
    <property type="match status" value="1"/>
</dbReference>
<evidence type="ECO:0000256" key="5">
    <source>
        <dbReference type="SAM" id="MobiDB-lite"/>
    </source>
</evidence>
<name>A0ABS2SSL8_9BACI</name>
<evidence type="ECO:0000256" key="3">
    <source>
        <dbReference type="ARBA" id="ARBA00022989"/>
    </source>
</evidence>
<dbReference type="EMBL" id="JAFBCV010000003">
    <property type="protein sequence ID" value="MBM7838001.1"/>
    <property type="molecule type" value="Genomic_DNA"/>
</dbReference>
<dbReference type="RefSeq" id="WP_204465143.1">
    <property type="nucleotide sequence ID" value="NZ_JAFBCV010000003.1"/>
</dbReference>
<keyword evidence="1" id="KW-1003">Cell membrane</keyword>
<dbReference type="Pfam" id="PF06305">
    <property type="entry name" value="LapA_dom"/>
    <property type="match status" value="1"/>
</dbReference>
<evidence type="ECO:0000313" key="9">
    <source>
        <dbReference type="Proteomes" id="UP001179280"/>
    </source>
</evidence>
<dbReference type="Proteomes" id="UP001179280">
    <property type="component" value="Unassembled WGS sequence"/>
</dbReference>
<gene>
    <name evidence="8" type="ORF">JOC54_001232</name>
</gene>
<protein>
    <submittedName>
        <fullName evidence="8">Integral membrane protein</fullName>
    </submittedName>
</protein>
<feature type="region of interest" description="Disordered" evidence="5">
    <location>
        <begin position="80"/>
        <end position="103"/>
    </location>
</feature>
<evidence type="ECO:0000313" key="8">
    <source>
        <dbReference type="EMBL" id="MBM7838001.1"/>
    </source>
</evidence>
<dbReference type="PANTHER" id="PTHR41335">
    <property type="entry name" value="MEMBRANE PROTEIN-RELATED"/>
    <property type="match status" value="1"/>
</dbReference>
<sequence>MKAQTAFIVGVIAAILIAVFAVMNVESVPVNLLFTQAEWPLILIILFSVLLGAIVAGAMSVIKLHQQKLEIKRLRASLESERAEAPETGSRLDKTKKNQVEKG</sequence>
<feature type="transmembrane region" description="Helical" evidence="6">
    <location>
        <begin position="7"/>
        <end position="25"/>
    </location>
</feature>
<reference evidence="8" key="1">
    <citation type="submission" date="2021-01" db="EMBL/GenBank/DDBJ databases">
        <title>Genomic Encyclopedia of Type Strains, Phase IV (KMG-IV): sequencing the most valuable type-strain genomes for metagenomic binning, comparative biology and taxonomic classification.</title>
        <authorList>
            <person name="Goeker M."/>
        </authorList>
    </citation>
    <scope>NUCLEOTIDE SEQUENCE</scope>
    <source>
        <strain evidence="8">DSM 21943</strain>
    </source>
</reference>
<keyword evidence="3 6" id="KW-1133">Transmembrane helix</keyword>
<evidence type="ECO:0000256" key="6">
    <source>
        <dbReference type="SAM" id="Phobius"/>
    </source>
</evidence>
<feature type="transmembrane region" description="Helical" evidence="6">
    <location>
        <begin position="37"/>
        <end position="62"/>
    </location>
</feature>